<dbReference type="Proteomes" id="UP000266301">
    <property type="component" value="Chromosome"/>
</dbReference>
<keyword evidence="3" id="KW-1185">Reference proteome</keyword>
<name>A0A386H2I3_9CLOT</name>
<dbReference type="OrthoDB" id="9811153at2"/>
<dbReference type="Gene3D" id="2.60.120.10">
    <property type="entry name" value="Jelly Rolls"/>
    <property type="match status" value="1"/>
</dbReference>
<dbReference type="AlphaFoldDB" id="A0A386H2I3"/>
<dbReference type="PANTHER" id="PTHR40112:SF1">
    <property type="entry name" value="H2HPP ISOMERASE"/>
    <property type="match status" value="1"/>
</dbReference>
<dbReference type="InterPro" id="IPR011051">
    <property type="entry name" value="RmlC_Cupin_sf"/>
</dbReference>
<accession>A0A386H2I3</accession>
<feature type="domain" description="Cupin type-2" evidence="1">
    <location>
        <begin position="33"/>
        <end position="91"/>
    </location>
</feature>
<dbReference type="KEGG" id="cfer:D4Z93_04760"/>
<dbReference type="RefSeq" id="WP_119970847.1">
    <property type="nucleotide sequence ID" value="NZ_CP032416.1"/>
</dbReference>
<dbReference type="CDD" id="cd02238">
    <property type="entry name" value="cupin_KdgF"/>
    <property type="match status" value="1"/>
</dbReference>
<dbReference type="PIRSF" id="PIRSF029883">
    <property type="entry name" value="KdgF"/>
    <property type="match status" value="1"/>
</dbReference>
<dbReference type="Pfam" id="PF07883">
    <property type="entry name" value="Cupin_2"/>
    <property type="match status" value="1"/>
</dbReference>
<organism evidence="2 3">
    <name type="scientific">Clostridium fermenticellae</name>
    <dbReference type="NCBI Taxonomy" id="2068654"/>
    <lineage>
        <taxon>Bacteria</taxon>
        <taxon>Bacillati</taxon>
        <taxon>Bacillota</taxon>
        <taxon>Clostridia</taxon>
        <taxon>Eubacteriales</taxon>
        <taxon>Clostridiaceae</taxon>
        <taxon>Clostridium</taxon>
    </lineage>
</organism>
<reference evidence="2 3" key="1">
    <citation type="journal article" date="2019" name="Int. J. Syst. Evol. Microbiol.">
        <title>Clostridium fermenticellae sp. nov., isolated from the mud in a fermentation cellar for the production of the Chinese liquor, baijiu.</title>
        <authorList>
            <person name="Xu P.X."/>
            <person name="Chai L.J."/>
            <person name="Qiu T."/>
            <person name="Zhang X.J."/>
            <person name="Lu Z.M."/>
            <person name="Xiao C."/>
            <person name="Wang S.T."/>
            <person name="Shen C.H."/>
            <person name="Shi J.S."/>
            <person name="Xu Z.H."/>
        </authorList>
    </citation>
    <scope>NUCLEOTIDE SEQUENCE [LARGE SCALE GENOMIC DNA]</scope>
    <source>
        <strain evidence="2 3">JN500901</strain>
    </source>
</reference>
<sequence>MIIKSNEVKLKNIDDGISKKVISHGGSLMGVEFHFLRGAVKGIHFHKNEQLSYILKGSFEVQLEGKKEILRVGDSCYVKSNASHGILALEDSIVLNVFTPQVNAIY</sequence>
<dbReference type="EMBL" id="CP032416">
    <property type="protein sequence ID" value="AYD39864.1"/>
    <property type="molecule type" value="Genomic_DNA"/>
</dbReference>
<gene>
    <name evidence="2" type="ORF">D4Z93_04760</name>
</gene>
<protein>
    <submittedName>
        <fullName evidence="2">Cupin domain-containing protein</fullName>
    </submittedName>
</protein>
<evidence type="ECO:0000259" key="1">
    <source>
        <dbReference type="Pfam" id="PF07883"/>
    </source>
</evidence>
<evidence type="ECO:0000313" key="3">
    <source>
        <dbReference type="Proteomes" id="UP000266301"/>
    </source>
</evidence>
<dbReference type="InterPro" id="IPR014710">
    <property type="entry name" value="RmlC-like_jellyroll"/>
</dbReference>
<dbReference type="InterPro" id="IPR052535">
    <property type="entry name" value="Bacilysin_H2HPP_isomerase"/>
</dbReference>
<dbReference type="InterPro" id="IPR013096">
    <property type="entry name" value="Cupin_2"/>
</dbReference>
<dbReference type="InterPro" id="IPR025499">
    <property type="entry name" value="KdgF"/>
</dbReference>
<proteinExistence type="predicted"/>
<dbReference type="SUPFAM" id="SSF51182">
    <property type="entry name" value="RmlC-like cupins"/>
    <property type="match status" value="1"/>
</dbReference>
<evidence type="ECO:0000313" key="2">
    <source>
        <dbReference type="EMBL" id="AYD39864.1"/>
    </source>
</evidence>
<dbReference type="PANTHER" id="PTHR40112">
    <property type="entry name" value="H2HPP ISOMERASE"/>
    <property type="match status" value="1"/>
</dbReference>